<gene>
    <name evidence="2" type="ORF">ACFPXP_06735</name>
</gene>
<comment type="caution">
    <text evidence="2">The sequence shown here is derived from an EMBL/GenBank/DDBJ whole genome shotgun (WGS) entry which is preliminary data.</text>
</comment>
<keyword evidence="3" id="KW-1185">Reference proteome</keyword>
<sequence length="50" mass="5718">MQQKQDTTEPTIAPGMNMHDPLEEKASKQEIKKGDYTEVTRLSLDQTPEE</sequence>
<evidence type="ECO:0000313" key="3">
    <source>
        <dbReference type="Proteomes" id="UP001596250"/>
    </source>
</evidence>
<evidence type="ECO:0000256" key="1">
    <source>
        <dbReference type="SAM" id="MobiDB-lite"/>
    </source>
</evidence>
<protein>
    <submittedName>
        <fullName evidence="2">Uncharacterized protein</fullName>
    </submittedName>
</protein>
<dbReference type="RefSeq" id="WP_379893454.1">
    <property type="nucleotide sequence ID" value="NZ_CBCSCT010000004.1"/>
</dbReference>
<evidence type="ECO:0000313" key="2">
    <source>
        <dbReference type="EMBL" id="MFC5986127.1"/>
    </source>
</evidence>
<proteinExistence type="predicted"/>
<dbReference type="Proteomes" id="UP001596250">
    <property type="component" value="Unassembled WGS sequence"/>
</dbReference>
<accession>A0ABW1IM56</accession>
<feature type="region of interest" description="Disordered" evidence="1">
    <location>
        <begin position="1"/>
        <end position="50"/>
    </location>
</feature>
<name>A0ABW1IM56_9BACL</name>
<organism evidence="2 3">
    <name type="scientific">Marinicrinis lubricantis</name>
    <dbReference type="NCBI Taxonomy" id="2086470"/>
    <lineage>
        <taxon>Bacteria</taxon>
        <taxon>Bacillati</taxon>
        <taxon>Bacillota</taxon>
        <taxon>Bacilli</taxon>
        <taxon>Bacillales</taxon>
        <taxon>Paenibacillaceae</taxon>
    </lineage>
</organism>
<feature type="compositionally biased region" description="Polar residues" evidence="1">
    <location>
        <begin position="1"/>
        <end position="10"/>
    </location>
</feature>
<feature type="compositionally biased region" description="Basic and acidic residues" evidence="1">
    <location>
        <begin position="20"/>
        <end position="38"/>
    </location>
</feature>
<reference evidence="3" key="1">
    <citation type="journal article" date="2019" name="Int. J. Syst. Evol. Microbiol.">
        <title>The Global Catalogue of Microorganisms (GCM) 10K type strain sequencing project: providing services to taxonomists for standard genome sequencing and annotation.</title>
        <authorList>
            <consortium name="The Broad Institute Genomics Platform"/>
            <consortium name="The Broad Institute Genome Sequencing Center for Infectious Disease"/>
            <person name="Wu L."/>
            <person name="Ma J."/>
        </authorList>
    </citation>
    <scope>NUCLEOTIDE SEQUENCE [LARGE SCALE GENOMIC DNA]</scope>
    <source>
        <strain evidence="3">CCM 8749</strain>
    </source>
</reference>
<dbReference type="EMBL" id="JBHSQV010000035">
    <property type="protein sequence ID" value="MFC5986127.1"/>
    <property type="molecule type" value="Genomic_DNA"/>
</dbReference>